<keyword evidence="3 5" id="KW-0808">Transferase</keyword>
<protein>
    <submittedName>
        <fullName evidence="5">Glycosyltransferase</fullName>
        <ecNumber evidence="5">2.4.-.-</ecNumber>
    </submittedName>
</protein>
<sequence length="276" mass="31190">MKNSFSVLCSLYFAEKPDFLTSALKSIEAQSIQPDEVVVVQDGPLTNELLDVINAWKSRLPITTVVMEENVGLGKALNKGLSVCRNELVARIDTDDINRPNRFELQLAEFANDSSLAIVGSAIEEFNLLPGDLGLVRQGAITDSIKKQSVYKNPFNHMTVMFKKSLVLEVGSYQELHFMEDYSLWLRMIAAGYTTKNQEQVLVDARIGNGMIARRLGVKYVNSEYLLLRLKQKLKIASPFKLLVSFILRSCTRVLPVRVMSRIYKILLRKKARVCK</sequence>
<dbReference type="EC" id="2.4.-.-" evidence="5"/>
<gene>
    <name evidence="5" type="ORF">RT723_16430</name>
</gene>
<dbReference type="InterPro" id="IPR029044">
    <property type="entry name" value="Nucleotide-diphossugar_trans"/>
</dbReference>
<comment type="similarity">
    <text evidence="1">Belongs to the glycosyltransferase 2 family.</text>
</comment>
<keyword evidence="2 5" id="KW-0328">Glycosyltransferase</keyword>
<reference evidence="5 6" key="1">
    <citation type="submission" date="2023-10" db="EMBL/GenBank/DDBJ databases">
        <title>Psychrosphaera aquimaarina strain SW33 isolated from seawater.</title>
        <authorList>
            <person name="Bayburt H."/>
            <person name="Kim J.M."/>
            <person name="Choi B.J."/>
            <person name="Jeon C.O."/>
        </authorList>
    </citation>
    <scope>NUCLEOTIDE SEQUENCE [LARGE SCALE GENOMIC DNA]</scope>
    <source>
        <strain evidence="5 6">KCTC 52743</strain>
    </source>
</reference>
<evidence type="ECO:0000256" key="1">
    <source>
        <dbReference type="ARBA" id="ARBA00006739"/>
    </source>
</evidence>
<evidence type="ECO:0000256" key="3">
    <source>
        <dbReference type="ARBA" id="ARBA00022679"/>
    </source>
</evidence>
<organism evidence="5 6">
    <name type="scientific">Psychrosphaera aquimarina</name>
    <dbReference type="NCBI Taxonomy" id="2044854"/>
    <lineage>
        <taxon>Bacteria</taxon>
        <taxon>Pseudomonadati</taxon>
        <taxon>Pseudomonadota</taxon>
        <taxon>Gammaproteobacteria</taxon>
        <taxon>Alteromonadales</taxon>
        <taxon>Pseudoalteromonadaceae</taxon>
        <taxon>Psychrosphaera</taxon>
    </lineage>
</organism>
<proteinExistence type="inferred from homology"/>
<dbReference type="RefSeq" id="WP_315948218.1">
    <property type="nucleotide sequence ID" value="NZ_JAWCUA010000010.1"/>
</dbReference>
<accession>A0ABU3R4F3</accession>
<dbReference type="EMBL" id="JAWCUA010000010">
    <property type="protein sequence ID" value="MDU0114547.1"/>
    <property type="molecule type" value="Genomic_DNA"/>
</dbReference>
<name>A0ABU3R4F3_9GAMM</name>
<dbReference type="Proteomes" id="UP001257914">
    <property type="component" value="Unassembled WGS sequence"/>
</dbReference>
<dbReference type="GO" id="GO:0016757">
    <property type="term" value="F:glycosyltransferase activity"/>
    <property type="evidence" value="ECO:0007669"/>
    <property type="project" value="UniProtKB-KW"/>
</dbReference>
<dbReference type="SUPFAM" id="SSF53448">
    <property type="entry name" value="Nucleotide-diphospho-sugar transferases"/>
    <property type="match status" value="1"/>
</dbReference>
<dbReference type="InterPro" id="IPR050834">
    <property type="entry name" value="Glycosyltransf_2"/>
</dbReference>
<feature type="domain" description="Glycosyltransferase 2-like" evidence="4">
    <location>
        <begin position="15"/>
        <end position="122"/>
    </location>
</feature>
<evidence type="ECO:0000313" key="6">
    <source>
        <dbReference type="Proteomes" id="UP001257914"/>
    </source>
</evidence>
<dbReference type="PANTHER" id="PTHR43685:SF5">
    <property type="entry name" value="GLYCOSYLTRANSFERASE EPSE-RELATED"/>
    <property type="match status" value="1"/>
</dbReference>
<dbReference type="Pfam" id="PF00535">
    <property type="entry name" value="Glycos_transf_2"/>
    <property type="match status" value="1"/>
</dbReference>
<dbReference type="Gene3D" id="3.90.550.10">
    <property type="entry name" value="Spore Coat Polysaccharide Biosynthesis Protein SpsA, Chain A"/>
    <property type="match status" value="1"/>
</dbReference>
<keyword evidence="6" id="KW-1185">Reference proteome</keyword>
<comment type="caution">
    <text evidence="5">The sequence shown here is derived from an EMBL/GenBank/DDBJ whole genome shotgun (WGS) entry which is preliminary data.</text>
</comment>
<evidence type="ECO:0000313" key="5">
    <source>
        <dbReference type="EMBL" id="MDU0114547.1"/>
    </source>
</evidence>
<dbReference type="PANTHER" id="PTHR43685">
    <property type="entry name" value="GLYCOSYLTRANSFERASE"/>
    <property type="match status" value="1"/>
</dbReference>
<evidence type="ECO:0000259" key="4">
    <source>
        <dbReference type="Pfam" id="PF00535"/>
    </source>
</evidence>
<evidence type="ECO:0000256" key="2">
    <source>
        <dbReference type="ARBA" id="ARBA00022676"/>
    </source>
</evidence>
<dbReference type="InterPro" id="IPR001173">
    <property type="entry name" value="Glyco_trans_2-like"/>
</dbReference>